<evidence type="ECO:0000256" key="4">
    <source>
        <dbReference type="ARBA" id="ARBA00022777"/>
    </source>
</evidence>
<feature type="binding site" evidence="9">
    <location>
        <begin position="92"/>
        <end position="95"/>
    </location>
    <ligand>
        <name>a ribonucleoside 5'-phosphate</name>
        <dbReference type="ChEBI" id="CHEBI:58043"/>
    </ligand>
</feature>
<comment type="catalytic activity">
    <reaction evidence="9">
        <text>CMP + ATP = CDP + ADP</text>
        <dbReference type="Rhea" id="RHEA:11600"/>
        <dbReference type="ChEBI" id="CHEBI:30616"/>
        <dbReference type="ChEBI" id="CHEBI:58069"/>
        <dbReference type="ChEBI" id="CHEBI:60377"/>
        <dbReference type="ChEBI" id="CHEBI:456216"/>
        <dbReference type="EC" id="2.7.4.14"/>
    </reaction>
</comment>
<dbReference type="Pfam" id="PF00406">
    <property type="entry name" value="ADK"/>
    <property type="match status" value="2"/>
</dbReference>
<evidence type="ECO:0000256" key="1">
    <source>
        <dbReference type="ARBA" id="ARBA00022490"/>
    </source>
</evidence>
<dbReference type="EC" id="2.7.4.14" evidence="9"/>
<feature type="binding site" evidence="9">
    <location>
        <position position="321"/>
    </location>
    <ligand>
        <name>ATP</name>
        <dbReference type="ChEBI" id="CHEBI:30616"/>
    </ligand>
</feature>
<dbReference type="PROSITE" id="PS00113">
    <property type="entry name" value="ADENYLATE_KINASE"/>
    <property type="match status" value="2"/>
</dbReference>
<dbReference type="Proteomes" id="UP000654075">
    <property type="component" value="Unassembled WGS sequence"/>
</dbReference>
<dbReference type="GO" id="GO:0006221">
    <property type="term" value="P:pyrimidine nucleotide biosynthetic process"/>
    <property type="evidence" value="ECO:0007669"/>
    <property type="project" value="UniProtKB-UniRule"/>
</dbReference>
<feature type="binding site" evidence="9">
    <location>
        <position position="99"/>
    </location>
    <ligand>
        <name>CMP</name>
        <dbReference type="ChEBI" id="CHEBI:60377"/>
    </ligand>
</feature>
<comment type="caution">
    <text evidence="9">Lacks conserved residue(s) required for the propagation of feature annotation.</text>
</comment>
<keyword evidence="6 9" id="KW-0665">Pyrimidine biosynthesis</keyword>
<feature type="binding site" evidence="9">
    <location>
        <position position="133"/>
    </location>
    <ligand>
        <name>ATP</name>
        <dbReference type="ChEBI" id="CHEBI:30616"/>
    </ligand>
</feature>
<dbReference type="OMA" id="VDYLEGC"/>
<dbReference type="InterPro" id="IPR000850">
    <property type="entry name" value="Adenylat/UMP-CMP_kin"/>
</dbReference>
<name>A0A813FI12_POLGL</name>
<dbReference type="InterPro" id="IPR006266">
    <property type="entry name" value="UMP_CMP_kinase"/>
</dbReference>
<keyword evidence="7 9" id="KW-0539">Nucleus</keyword>
<feature type="binding site" evidence="9">
    <location>
        <begin position="280"/>
        <end position="283"/>
    </location>
    <ligand>
        <name>a ribonucleoside 5'-phosphate</name>
        <dbReference type="ChEBI" id="CHEBI:58043"/>
    </ligand>
</feature>
<evidence type="ECO:0000256" key="3">
    <source>
        <dbReference type="ARBA" id="ARBA00022741"/>
    </source>
</evidence>
<sequence>MGDRPNVIFVLGGPGTGKGTQCARLREKFGYHHLSAGDLLREERSREGSEHGELIMSYINEGKVVPSQITVKLLEKAMRNLGWEGGNFLVDGFPRSFENLSAWEEVVGGKVNVKSCLFFDCSEEVMEARLLERGKTSGRSDDNIEAIKKRFRTFQEETIPVADKFMQDGILKRLNTEQSIEEVWDKIHNLFKPQVVFVLGGPGAGKGTQCAKLVETFGYHHLSAGDLLREEKTREGSEHGELINTYIREGKVVPSEITVKLLEKAMKGLDWEGGNFLVDGFPRSFENLSAWEKVLGDTVNVRLCLFFDCSEEEMEIRLLERGKTSGRSDDNIESIRKRFHTFKDESMPVVDKFEGEGILRKVNSQRSVEEVWDEVSALLKP</sequence>
<dbReference type="SUPFAM" id="SSF52540">
    <property type="entry name" value="P-loop containing nucleoside triphosphate hydrolases"/>
    <property type="match status" value="2"/>
</dbReference>
<dbReference type="EMBL" id="CAJNNV010025365">
    <property type="protein sequence ID" value="CAE8614100.1"/>
    <property type="molecule type" value="Genomic_DNA"/>
</dbReference>
<dbReference type="AlphaFoldDB" id="A0A813FI12"/>
<keyword evidence="11" id="KW-1185">Reference proteome</keyword>
<dbReference type="InterPro" id="IPR033690">
    <property type="entry name" value="Adenylat_kinase_CS"/>
</dbReference>
<comment type="catalytic activity">
    <reaction evidence="9">
        <text>dCMP + ATP = dCDP + ADP</text>
        <dbReference type="Rhea" id="RHEA:25094"/>
        <dbReference type="ChEBI" id="CHEBI:30616"/>
        <dbReference type="ChEBI" id="CHEBI:57566"/>
        <dbReference type="ChEBI" id="CHEBI:58593"/>
        <dbReference type="ChEBI" id="CHEBI:456216"/>
        <dbReference type="EC" id="2.7.4.14"/>
    </reaction>
</comment>
<feature type="binding site" evidence="9">
    <location>
        <position position="366"/>
    </location>
    <ligand>
        <name>ATP</name>
        <dbReference type="ChEBI" id="CHEBI:30616"/>
    </ligand>
</feature>
<feature type="binding site" evidence="9">
    <location>
        <begin position="203"/>
        <end position="208"/>
    </location>
    <ligand>
        <name>ATP</name>
        <dbReference type="ChEBI" id="CHEBI:30616"/>
    </ligand>
</feature>
<keyword evidence="1 9" id="KW-0963">Cytoplasm</keyword>
<accession>A0A813FI12</accession>
<dbReference type="CDD" id="cd01428">
    <property type="entry name" value="ADK"/>
    <property type="match status" value="2"/>
</dbReference>
<comment type="subcellular location">
    <subcellularLocation>
        <location evidence="9">Cytoplasm</location>
    </subcellularLocation>
    <subcellularLocation>
        <location evidence="9">Nucleus</location>
    </subcellularLocation>
</comment>
<dbReference type="GO" id="GO:0009123">
    <property type="term" value="P:nucleoside monophosphate metabolic process"/>
    <property type="evidence" value="ECO:0007669"/>
    <property type="project" value="UniProtKB-ARBA"/>
</dbReference>
<dbReference type="OrthoDB" id="442176at2759"/>
<keyword evidence="5 9" id="KW-0067">ATP-binding</keyword>
<evidence type="ECO:0000313" key="10">
    <source>
        <dbReference type="EMBL" id="CAE8614100.1"/>
    </source>
</evidence>
<feature type="region of interest" description="NMPbind" evidence="9">
    <location>
        <begin position="35"/>
        <end position="65"/>
    </location>
</feature>
<comment type="catalytic activity">
    <reaction evidence="8 9">
        <text>UMP + ATP = UDP + ADP</text>
        <dbReference type="Rhea" id="RHEA:24400"/>
        <dbReference type="ChEBI" id="CHEBI:30616"/>
        <dbReference type="ChEBI" id="CHEBI:57865"/>
        <dbReference type="ChEBI" id="CHEBI:58223"/>
        <dbReference type="ChEBI" id="CHEBI:456216"/>
        <dbReference type="EC" id="2.7.4.14"/>
    </reaction>
</comment>
<protein>
    <recommendedName>
        <fullName evidence="9">UMP-CMP kinase</fullName>
        <ecNumber evidence="9">2.7.4.14</ecNumber>
    </recommendedName>
    <alternativeName>
        <fullName evidence="9">Deoxycytidylate kinase</fullName>
        <shortName evidence="9">CK</shortName>
        <shortName evidence="9">dCMP kinase</shortName>
    </alternativeName>
    <alternativeName>
        <fullName evidence="9">Uridine monophosphate/cytidine monophosphate kinase</fullName>
        <shortName evidence="9">UMP/CMP kinase</shortName>
        <shortName evidence="9">UMP/CMPK</shortName>
    </alternativeName>
</protein>
<dbReference type="PANTHER" id="PTHR23359">
    <property type="entry name" value="NUCLEOTIDE KINASE"/>
    <property type="match status" value="1"/>
</dbReference>
<evidence type="ECO:0000256" key="8">
    <source>
        <dbReference type="ARBA" id="ARBA00048116"/>
    </source>
</evidence>
<dbReference type="HAMAP" id="MF_00235">
    <property type="entry name" value="Adenylate_kinase_Adk"/>
    <property type="match status" value="2"/>
</dbReference>
<dbReference type="GO" id="GO:0005524">
    <property type="term" value="F:ATP binding"/>
    <property type="evidence" value="ECO:0007669"/>
    <property type="project" value="UniProtKB-KW"/>
</dbReference>
<feature type="region of interest" description="NMPbind" evidence="9">
    <location>
        <begin position="223"/>
        <end position="253"/>
    </location>
</feature>
<evidence type="ECO:0000256" key="5">
    <source>
        <dbReference type="ARBA" id="ARBA00022840"/>
    </source>
</evidence>
<dbReference type="GO" id="GO:0006207">
    <property type="term" value="P:'de novo' pyrimidine nucleobase biosynthetic process"/>
    <property type="evidence" value="ECO:0007669"/>
    <property type="project" value="InterPro"/>
</dbReference>
<dbReference type="PRINTS" id="PR00094">
    <property type="entry name" value="ADENYLTKNASE"/>
</dbReference>
<feature type="region of interest" description="LID" evidence="9">
    <location>
        <begin position="132"/>
        <end position="142"/>
    </location>
</feature>
<dbReference type="NCBIfam" id="TIGR01359">
    <property type="entry name" value="UMP_CMP_kin_fam"/>
    <property type="match status" value="2"/>
</dbReference>
<dbReference type="GO" id="GO:0005737">
    <property type="term" value="C:cytoplasm"/>
    <property type="evidence" value="ECO:0007669"/>
    <property type="project" value="UniProtKB-SubCell"/>
</dbReference>
<proteinExistence type="inferred from homology"/>
<comment type="domain">
    <text evidence="9">Consists of three domains, a large central CORE domain and two small peripheral domains, NMPbind and LID, which undergo movements during catalysis. The LID domain closes over the site of phosphoryl transfer upon ATP binding. Assembling and dissambling the active center during each catalytic cycle provides an effective means to prevent ATP hydrolysis.</text>
</comment>
<comment type="similarity">
    <text evidence="9">Belongs to the adenylate kinase family. UMP-CMP kinase subfamily.</text>
</comment>
<dbReference type="FunFam" id="3.40.50.300:FF:000315">
    <property type="entry name" value="Adenylate kinase 1"/>
    <property type="match status" value="1"/>
</dbReference>
<feature type="binding site" evidence="9">
    <location>
        <position position="41"/>
    </location>
    <ligand>
        <name>a ribonucleoside 5'-phosphate</name>
        <dbReference type="ChEBI" id="CHEBI:58043"/>
    </ligand>
</feature>
<dbReference type="GO" id="GO:0005634">
    <property type="term" value="C:nucleus"/>
    <property type="evidence" value="ECO:0007669"/>
    <property type="project" value="UniProtKB-SubCell"/>
</dbReference>
<keyword evidence="2 9" id="KW-0808">Transferase</keyword>
<gene>
    <name evidence="10" type="ORF">PGLA1383_LOCUS31834</name>
</gene>
<dbReference type="GO" id="GO:0019205">
    <property type="term" value="F:nucleobase-containing compound kinase activity"/>
    <property type="evidence" value="ECO:0007669"/>
    <property type="project" value="InterPro"/>
</dbReference>
<dbReference type="InterPro" id="IPR027417">
    <property type="entry name" value="P-loop_NTPase"/>
</dbReference>
<feature type="region of interest" description="LID" evidence="9">
    <location>
        <begin position="320"/>
        <end position="330"/>
    </location>
</feature>
<evidence type="ECO:0000256" key="9">
    <source>
        <dbReference type="HAMAP-Rule" id="MF_03172"/>
    </source>
</evidence>
<evidence type="ECO:0000256" key="6">
    <source>
        <dbReference type="ARBA" id="ARBA00022975"/>
    </source>
</evidence>
<evidence type="ECO:0000256" key="2">
    <source>
        <dbReference type="ARBA" id="ARBA00022679"/>
    </source>
</evidence>
<feature type="binding site" evidence="9">
    <location>
        <position position="139"/>
    </location>
    <ligand>
        <name>a ribonucleoside 5'-phosphate</name>
        <dbReference type="ChEBI" id="CHEBI:58043"/>
    </ligand>
</feature>
<dbReference type="HAMAP" id="MF_03172">
    <property type="entry name" value="Adenylate_kinase_UMP_CMP_kin"/>
    <property type="match status" value="2"/>
</dbReference>
<feature type="binding site" evidence="9">
    <location>
        <position position="287"/>
    </location>
    <ligand>
        <name>CMP</name>
        <dbReference type="ChEBI" id="CHEBI:60377"/>
    </ligand>
</feature>
<feature type="binding site" evidence="9">
    <location>
        <position position="327"/>
    </location>
    <ligand>
        <name>a ribonucleoside 5'-phosphate</name>
        <dbReference type="ChEBI" id="CHEBI:58043"/>
    </ligand>
</feature>
<organism evidence="10 11">
    <name type="scientific">Polarella glacialis</name>
    <name type="common">Dinoflagellate</name>
    <dbReference type="NCBI Taxonomy" id="89957"/>
    <lineage>
        <taxon>Eukaryota</taxon>
        <taxon>Sar</taxon>
        <taxon>Alveolata</taxon>
        <taxon>Dinophyceae</taxon>
        <taxon>Suessiales</taxon>
        <taxon>Suessiaceae</taxon>
        <taxon>Polarella</taxon>
    </lineage>
</organism>
<feature type="binding site" evidence="9">
    <location>
        <position position="150"/>
    </location>
    <ligand>
        <name>a ribonucleoside 5'-phosphate</name>
        <dbReference type="ChEBI" id="CHEBI:58043"/>
    </ligand>
</feature>
<feature type="binding site" evidence="9">
    <location>
        <position position="178"/>
    </location>
    <ligand>
        <name>ATP</name>
        <dbReference type="ChEBI" id="CHEBI:30616"/>
    </ligand>
</feature>
<keyword evidence="4 9" id="KW-0418">Kinase</keyword>
<comment type="caution">
    <text evidence="10">The sequence shown here is derived from an EMBL/GenBank/DDBJ whole genome shotgun (WGS) entry which is preliminary data.</text>
</comment>
<evidence type="ECO:0000256" key="7">
    <source>
        <dbReference type="ARBA" id="ARBA00023242"/>
    </source>
</evidence>
<feature type="binding site" evidence="9">
    <location>
        <begin position="15"/>
        <end position="20"/>
    </location>
    <ligand>
        <name>ATP</name>
        <dbReference type="ChEBI" id="CHEBI:30616"/>
    </ligand>
</feature>
<dbReference type="Gene3D" id="3.40.50.300">
    <property type="entry name" value="P-loop containing nucleotide triphosphate hydrolases"/>
    <property type="match status" value="2"/>
</dbReference>
<feature type="binding site" evidence="9">
    <location>
        <position position="229"/>
    </location>
    <ligand>
        <name>a ribonucleoside 5'-phosphate</name>
        <dbReference type="ChEBI" id="CHEBI:58043"/>
    </ligand>
</feature>
<feature type="binding site" evidence="9">
    <location>
        <position position="338"/>
    </location>
    <ligand>
        <name>a ribonucleoside 5'-phosphate</name>
        <dbReference type="ChEBI" id="CHEBI:58043"/>
    </ligand>
</feature>
<comment type="subunit">
    <text evidence="9">Monomer.</text>
</comment>
<reference evidence="10" key="1">
    <citation type="submission" date="2021-02" db="EMBL/GenBank/DDBJ databases">
        <authorList>
            <person name="Dougan E. K."/>
            <person name="Rhodes N."/>
            <person name="Thang M."/>
            <person name="Chan C."/>
        </authorList>
    </citation>
    <scope>NUCLEOTIDE SEQUENCE</scope>
</reference>
<evidence type="ECO:0000313" key="11">
    <source>
        <dbReference type="Proteomes" id="UP000654075"/>
    </source>
</evidence>
<dbReference type="GO" id="GO:0016776">
    <property type="term" value="F:phosphotransferase activity, phosphate group as acceptor"/>
    <property type="evidence" value="ECO:0007669"/>
    <property type="project" value="InterPro"/>
</dbReference>
<comment type="function">
    <text evidence="9">Catalyzes the phosphorylation of pyrimidine nucleoside monophosphates at the expense of ATP. Plays an important role in de novo pyrimidine nucleotide biosynthesis. Has preference for UMP and CMP as phosphate acceptors.</text>
</comment>
<keyword evidence="3 9" id="KW-0547">Nucleotide-binding</keyword>
<comment type="cofactor">
    <cofactor evidence="9">
        <name>Mg(2+)</name>
        <dbReference type="ChEBI" id="CHEBI:18420"/>
    </cofactor>
    <text evidence="9">Binds 1 Mg(2+) ion per monomer.</text>
</comment>